<evidence type="ECO:0000313" key="11">
    <source>
        <dbReference type="Proteomes" id="UP001196068"/>
    </source>
</evidence>
<evidence type="ECO:0000256" key="5">
    <source>
        <dbReference type="ARBA" id="ARBA00022679"/>
    </source>
</evidence>
<comment type="pathway">
    <text evidence="1">Protein modification; protein glycosylation.</text>
</comment>
<keyword evidence="6" id="KW-0677">Repeat</keyword>
<protein>
    <recommendedName>
        <fullName evidence="3">protein O-GlcNAc transferase</fullName>
        <ecNumber evidence="3">2.4.1.255</ecNumber>
    </recommendedName>
</protein>
<keyword evidence="7 8" id="KW-0802">TPR repeat</keyword>
<evidence type="ECO:0000256" key="8">
    <source>
        <dbReference type="PROSITE-ProRule" id="PRU00339"/>
    </source>
</evidence>
<dbReference type="PANTHER" id="PTHR44998">
    <property type="match status" value="1"/>
</dbReference>
<dbReference type="Pfam" id="PF13428">
    <property type="entry name" value="TPR_14"/>
    <property type="match status" value="1"/>
</dbReference>
<name>A0AAF1K5X9_9PROT</name>
<evidence type="ECO:0000256" key="4">
    <source>
        <dbReference type="ARBA" id="ARBA00022676"/>
    </source>
</evidence>
<dbReference type="Proteomes" id="UP001196068">
    <property type="component" value="Unassembled WGS sequence"/>
</dbReference>
<sequence length="810" mass="86150">MTPLESAEAAARARPGDPMAQAKLAELLLRAGQPEPALKAAERALKREPVNPRHHMLAGGALTMLRRHQDALAHFARAQKLAPSLRDPLVALCGSRQALGQNEAVLADAALLHQVLGPEAGIVLGRSAMALRRPAIAIEEMTRVLAVEPHAFAAWVLKGDAEAMAGQREAAAASYEGALRLAPRDGALLVKRGKALQALGRDHEAIRHFDAAVDLDPGDARAWFHRGLSLTALDQPAEAAKSYRRALDHAPRNVNAWNNLGAAYEEMQCHGLALDTYATALAIAPDDDVALGNHGRVAARLGRHALGQASLGRLLELQPGNAGARFLLAESRLFSDDFAGAIAEFSGLLDQHPEHPYALGGLLHAHQRGCLWQGMDAIAQAAIAATALDRLASQPFYLMAATDDPATHLAGARIWLGTEDAGTGPLAAPAITGSGDGGRIRLAYISPDFGDHPVSLLTVGLFEAHDRDRFEVTGVMIGPLTQSPMAERVTRSFDHYIDAWEMRDEALVGALRTAGIDIAIDLAGFTTHSRSRLFVLRAAPVQVNFLGISGSIGVPTHDYVVVDPVVAPHGAEAHFAEKLLRLPHCYMPNDRQRAIAEHCPPRAAYGLPEHGLVFAAFNLAFKITPEVFSAWCRLLDATPGSVLWLAALPATAAANLRAEAAARGIDPARLVFAERVPYPEHLARLALADLALDTFPYTGATTASDALWAGLPLLTIAGRAFNARVAASLLHTVGLAELVTSDLADYEATALALARDPARLAALRARLAANRLATPLFDTAGYTRALEAGFTAIHARNRAGQPPEHITLPA</sequence>
<feature type="repeat" description="TPR" evidence="8">
    <location>
        <begin position="220"/>
        <end position="253"/>
    </location>
</feature>
<dbReference type="PANTHER" id="PTHR44998:SF1">
    <property type="entry name" value="UDP-N-ACETYLGLUCOSAMINE--PEPTIDE N-ACETYLGLUCOSAMINYLTRANSFERASE 110 KDA SUBUNIT"/>
    <property type="match status" value="1"/>
</dbReference>
<dbReference type="Gene3D" id="3.40.50.11380">
    <property type="match status" value="1"/>
</dbReference>
<dbReference type="AlphaFoldDB" id="A0AAF1K5X9"/>
<dbReference type="EC" id="2.4.1.255" evidence="3"/>
<dbReference type="EMBL" id="JAAEDH010000026">
    <property type="protein sequence ID" value="MBR0657080.1"/>
    <property type="molecule type" value="Genomic_DNA"/>
</dbReference>
<keyword evidence="11" id="KW-1185">Reference proteome</keyword>
<evidence type="ECO:0000259" key="9">
    <source>
        <dbReference type="Pfam" id="PF13844"/>
    </source>
</evidence>
<dbReference type="InterPro" id="IPR029489">
    <property type="entry name" value="OGT/SEC/SPY_C"/>
</dbReference>
<accession>A0AAF1K5X9</accession>
<dbReference type="Gene3D" id="1.25.40.10">
    <property type="entry name" value="Tetratricopeptide repeat domain"/>
    <property type="match status" value="4"/>
</dbReference>
<reference evidence="10" key="1">
    <citation type="submission" date="2020-01" db="EMBL/GenBank/DDBJ databases">
        <authorList>
            <person name="Rat A."/>
        </authorList>
    </citation>
    <scope>NUCLEOTIDE SEQUENCE</scope>
    <source>
        <strain evidence="10">LMG 28251</strain>
    </source>
</reference>
<dbReference type="Pfam" id="PF13844">
    <property type="entry name" value="Glyco_transf_41"/>
    <property type="match status" value="2"/>
</dbReference>
<keyword evidence="4" id="KW-0328">Glycosyltransferase</keyword>
<evidence type="ECO:0000256" key="6">
    <source>
        <dbReference type="ARBA" id="ARBA00022737"/>
    </source>
</evidence>
<dbReference type="SUPFAM" id="SSF53756">
    <property type="entry name" value="UDP-Glycosyltransferase/glycogen phosphorylase"/>
    <property type="match status" value="1"/>
</dbReference>
<feature type="domain" description="O-GlcNAc transferase C-terminal" evidence="9">
    <location>
        <begin position="436"/>
        <end position="593"/>
    </location>
</feature>
<dbReference type="InterPro" id="IPR011990">
    <property type="entry name" value="TPR-like_helical_dom_sf"/>
</dbReference>
<keyword evidence="5" id="KW-0808">Transferase</keyword>
<comment type="similarity">
    <text evidence="2">Belongs to the glycosyltransferase 41 family. O-GlcNAc transferase subfamily.</text>
</comment>
<feature type="repeat" description="TPR" evidence="8">
    <location>
        <begin position="186"/>
        <end position="219"/>
    </location>
</feature>
<dbReference type="GO" id="GO:0097363">
    <property type="term" value="F:protein O-acetylglucosaminyltransferase activity"/>
    <property type="evidence" value="ECO:0007669"/>
    <property type="project" value="UniProtKB-EC"/>
</dbReference>
<dbReference type="InterPro" id="IPR019734">
    <property type="entry name" value="TPR_rpt"/>
</dbReference>
<dbReference type="Gene3D" id="3.40.50.2000">
    <property type="entry name" value="Glycogen Phosphorylase B"/>
    <property type="match status" value="1"/>
</dbReference>
<evidence type="ECO:0000256" key="1">
    <source>
        <dbReference type="ARBA" id="ARBA00004922"/>
    </source>
</evidence>
<dbReference type="RefSeq" id="WP_211875944.1">
    <property type="nucleotide sequence ID" value="NZ_JAAEDH010000026.1"/>
</dbReference>
<gene>
    <name evidence="10" type="ORF">GXW79_18530</name>
</gene>
<comment type="caution">
    <text evidence="10">The sequence shown here is derived from an EMBL/GenBank/DDBJ whole genome shotgun (WGS) entry which is preliminary data.</text>
</comment>
<organism evidence="10 11">
    <name type="scientific">Plastoroseomonas arctica</name>
    <dbReference type="NCBI Taxonomy" id="1509237"/>
    <lineage>
        <taxon>Bacteria</taxon>
        <taxon>Pseudomonadati</taxon>
        <taxon>Pseudomonadota</taxon>
        <taxon>Alphaproteobacteria</taxon>
        <taxon>Acetobacterales</taxon>
        <taxon>Acetobacteraceae</taxon>
        <taxon>Plastoroseomonas</taxon>
    </lineage>
</organism>
<evidence type="ECO:0000256" key="7">
    <source>
        <dbReference type="ARBA" id="ARBA00022803"/>
    </source>
</evidence>
<feature type="domain" description="O-GlcNAc transferase C-terminal" evidence="9">
    <location>
        <begin position="602"/>
        <end position="785"/>
    </location>
</feature>
<dbReference type="SMART" id="SM00028">
    <property type="entry name" value="TPR"/>
    <property type="match status" value="6"/>
</dbReference>
<evidence type="ECO:0000256" key="2">
    <source>
        <dbReference type="ARBA" id="ARBA00005386"/>
    </source>
</evidence>
<dbReference type="SUPFAM" id="SSF48452">
    <property type="entry name" value="TPR-like"/>
    <property type="match status" value="3"/>
</dbReference>
<reference evidence="10" key="2">
    <citation type="journal article" date="2021" name="Syst. Appl. Microbiol.">
        <title>Roseomonas hellenica sp. nov., isolated from roots of wild-growing Alkanna tinctoria.</title>
        <authorList>
            <person name="Rat A."/>
            <person name="Naranjo H.D."/>
            <person name="Lebbe L."/>
            <person name="Cnockaert M."/>
            <person name="Krigas N."/>
            <person name="Grigoriadou K."/>
            <person name="Maloupa E."/>
            <person name="Willems A."/>
        </authorList>
    </citation>
    <scope>NUCLEOTIDE SEQUENCE</scope>
    <source>
        <strain evidence="10">LMG 28251</strain>
    </source>
</reference>
<evidence type="ECO:0000313" key="10">
    <source>
        <dbReference type="EMBL" id="MBR0657080.1"/>
    </source>
</evidence>
<dbReference type="Pfam" id="PF13432">
    <property type="entry name" value="TPR_16"/>
    <property type="match status" value="4"/>
</dbReference>
<evidence type="ECO:0000256" key="3">
    <source>
        <dbReference type="ARBA" id="ARBA00011970"/>
    </source>
</evidence>
<feature type="repeat" description="TPR" evidence="8">
    <location>
        <begin position="254"/>
        <end position="287"/>
    </location>
</feature>
<proteinExistence type="inferred from homology"/>
<dbReference type="PROSITE" id="PS50005">
    <property type="entry name" value="TPR"/>
    <property type="match status" value="3"/>
</dbReference>